<protein>
    <submittedName>
        <fullName evidence="5">Response regulator transcription factor</fullName>
    </submittedName>
</protein>
<dbReference type="Pfam" id="PF00196">
    <property type="entry name" value="GerE"/>
    <property type="match status" value="1"/>
</dbReference>
<dbReference type="GO" id="GO:0003677">
    <property type="term" value="F:DNA binding"/>
    <property type="evidence" value="ECO:0007669"/>
    <property type="project" value="UniProtKB-KW"/>
</dbReference>
<keyword evidence="3" id="KW-0804">Transcription</keyword>
<dbReference type="InterPro" id="IPR036388">
    <property type="entry name" value="WH-like_DNA-bd_sf"/>
</dbReference>
<gene>
    <name evidence="5" type="ORF">EI427_11985</name>
</gene>
<sequence length="270" mass="31181">MIDLIATDFVANLTYIYENKGIGKKIISNTNASYNQSNTIIEKSSYFNYPGPTVDFIVDVEKFTFLVLKNRGINFEFPSIESDLSFLIKSLDVLTLEEDKDVYLYSINKLFNYFIFLFYKDIECNYRSSFTFRINNSKGMINQFMQQNIPLEIKNGQITKFYSSITDISHISTKQEYKLSFFNIINNDVHHIDIKKFTHSPTDQVPEINLSERELEILIHISNGLNAKAIAIELAISIETVNKHKKNMIKKNNVNNLIQLATKAIKKGIL</sequence>
<dbReference type="KEGG" id="fll:EI427_11985"/>
<dbReference type="Proteomes" id="UP000267268">
    <property type="component" value="Chromosome 1"/>
</dbReference>
<dbReference type="PRINTS" id="PR00038">
    <property type="entry name" value="HTHLUXR"/>
</dbReference>
<dbReference type="OrthoDB" id="9797341at2"/>
<evidence type="ECO:0000256" key="1">
    <source>
        <dbReference type="ARBA" id="ARBA00023015"/>
    </source>
</evidence>
<dbReference type="Gene3D" id="1.10.10.10">
    <property type="entry name" value="Winged helix-like DNA-binding domain superfamily/Winged helix DNA-binding domain"/>
    <property type="match status" value="1"/>
</dbReference>
<evidence type="ECO:0000313" key="5">
    <source>
        <dbReference type="EMBL" id="AZQ62931.1"/>
    </source>
</evidence>
<evidence type="ECO:0000256" key="2">
    <source>
        <dbReference type="ARBA" id="ARBA00023125"/>
    </source>
</evidence>
<evidence type="ECO:0000256" key="3">
    <source>
        <dbReference type="ARBA" id="ARBA00023163"/>
    </source>
</evidence>
<accession>A0A3Q9FM86</accession>
<name>A0A3Q9FM86_9BACT</name>
<keyword evidence="2" id="KW-0238">DNA-binding</keyword>
<dbReference type="InterPro" id="IPR016032">
    <property type="entry name" value="Sig_transdc_resp-reg_C-effctor"/>
</dbReference>
<reference evidence="5 6" key="1">
    <citation type="submission" date="2018-12" db="EMBL/GenBank/DDBJ databases">
        <title>Flammeovirga pectinis sp. nov., isolated from the gut of the Korean scallop, Patinopecten yessoensis.</title>
        <authorList>
            <person name="Bae J.-W."/>
            <person name="Jeong Y.-S."/>
            <person name="Kang W."/>
        </authorList>
    </citation>
    <scope>NUCLEOTIDE SEQUENCE [LARGE SCALE GENOMIC DNA]</scope>
    <source>
        <strain evidence="5 6">L12M1</strain>
    </source>
</reference>
<feature type="domain" description="HTH luxR-type" evidence="4">
    <location>
        <begin position="203"/>
        <end position="268"/>
    </location>
</feature>
<dbReference type="AlphaFoldDB" id="A0A3Q9FM86"/>
<evidence type="ECO:0000313" key="6">
    <source>
        <dbReference type="Proteomes" id="UP000267268"/>
    </source>
</evidence>
<dbReference type="EMBL" id="CP034562">
    <property type="protein sequence ID" value="AZQ62931.1"/>
    <property type="molecule type" value="Genomic_DNA"/>
</dbReference>
<dbReference type="PANTHER" id="PTHR44688">
    <property type="entry name" value="DNA-BINDING TRANSCRIPTIONAL ACTIVATOR DEVR_DOSR"/>
    <property type="match status" value="1"/>
</dbReference>
<dbReference type="InterPro" id="IPR000792">
    <property type="entry name" value="Tscrpt_reg_LuxR_C"/>
</dbReference>
<keyword evidence="6" id="KW-1185">Reference proteome</keyword>
<dbReference type="PROSITE" id="PS50043">
    <property type="entry name" value="HTH_LUXR_2"/>
    <property type="match status" value="1"/>
</dbReference>
<dbReference type="SMART" id="SM00421">
    <property type="entry name" value="HTH_LUXR"/>
    <property type="match status" value="1"/>
</dbReference>
<dbReference type="CDD" id="cd06170">
    <property type="entry name" value="LuxR_C_like"/>
    <property type="match status" value="1"/>
</dbReference>
<organism evidence="5 6">
    <name type="scientific">Flammeovirga pectinis</name>
    <dbReference type="NCBI Taxonomy" id="2494373"/>
    <lineage>
        <taxon>Bacteria</taxon>
        <taxon>Pseudomonadati</taxon>
        <taxon>Bacteroidota</taxon>
        <taxon>Cytophagia</taxon>
        <taxon>Cytophagales</taxon>
        <taxon>Flammeovirgaceae</taxon>
        <taxon>Flammeovirga</taxon>
    </lineage>
</organism>
<dbReference type="GO" id="GO:0006355">
    <property type="term" value="P:regulation of DNA-templated transcription"/>
    <property type="evidence" value="ECO:0007669"/>
    <property type="project" value="InterPro"/>
</dbReference>
<keyword evidence="1" id="KW-0805">Transcription regulation</keyword>
<dbReference type="PANTHER" id="PTHR44688:SF16">
    <property type="entry name" value="DNA-BINDING TRANSCRIPTIONAL ACTIVATOR DEVR_DOSR"/>
    <property type="match status" value="1"/>
</dbReference>
<dbReference type="SUPFAM" id="SSF46894">
    <property type="entry name" value="C-terminal effector domain of the bipartite response regulators"/>
    <property type="match status" value="1"/>
</dbReference>
<evidence type="ECO:0000259" key="4">
    <source>
        <dbReference type="PROSITE" id="PS50043"/>
    </source>
</evidence>
<dbReference type="PROSITE" id="PS00622">
    <property type="entry name" value="HTH_LUXR_1"/>
    <property type="match status" value="1"/>
</dbReference>
<proteinExistence type="predicted"/>
<dbReference type="RefSeq" id="WP_126614925.1">
    <property type="nucleotide sequence ID" value="NZ_CP034562.1"/>
</dbReference>